<dbReference type="PIRSF" id="PIRSF004555">
    <property type="entry name" value="UCP004555"/>
    <property type="match status" value="1"/>
</dbReference>
<evidence type="ECO:0000256" key="1">
    <source>
        <dbReference type="ARBA" id="ARBA00023125"/>
    </source>
</evidence>
<name>A0ABY7NIV6_9SPHN</name>
<dbReference type="NCBIfam" id="TIGR00103">
    <property type="entry name" value="DNA_YbaB_EbfC"/>
    <property type="match status" value="1"/>
</dbReference>
<dbReference type="Proteomes" id="UP001210865">
    <property type="component" value="Chromosome"/>
</dbReference>
<dbReference type="PANTHER" id="PTHR33449:SF1">
    <property type="entry name" value="NUCLEOID-ASSOCIATED PROTEIN YBAB"/>
    <property type="match status" value="1"/>
</dbReference>
<comment type="subunit">
    <text evidence="2">Homodimer.</text>
</comment>
<comment type="subcellular location">
    <subcellularLocation>
        <location evidence="2">Cytoplasm</location>
        <location evidence="2">Nucleoid</location>
    </subcellularLocation>
</comment>
<comment type="similarity">
    <text evidence="2">Belongs to the YbaB/EbfC family.</text>
</comment>
<protein>
    <recommendedName>
        <fullName evidence="2">Nucleoid-associated protein PBT88_14885</fullName>
    </recommendedName>
</protein>
<evidence type="ECO:0000313" key="4">
    <source>
        <dbReference type="EMBL" id="WBO21460.1"/>
    </source>
</evidence>
<dbReference type="SUPFAM" id="SSF82607">
    <property type="entry name" value="YbaB-like"/>
    <property type="match status" value="1"/>
</dbReference>
<dbReference type="InterPro" id="IPR036894">
    <property type="entry name" value="YbaB-like_sf"/>
</dbReference>
<evidence type="ECO:0000313" key="5">
    <source>
        <dbReference type="Proteomes" id="UP001210865"/>
    </source>
</evidence>
<comment type="function">
    <text evidence="2">Binds to DNA and alters its conformation. May be involved in regulation of gene expression, nucleoid organization and DNA protection.</text>
</comment>
<organism evidence="4 5">
    <name type="scientific">Sphingomonas abietis</name>
    <dbReference type="NCBI Taxonomy" id="3012344"/>
    <lineage>
        <taxon>Bacteria</taxon>
        <taxon>Pseudomonadati</taxon>
        <taxon>Pseudomonadota</taxon>
        <taxon>Alphaproteobacteria</taxon>
        <taxon>Sphingomonadales</taxon>
        <taxon>Sphingomonadaceae</taxon>
        <taxon>Sphingomonas</taxon>
    </lineage>
</organism>
<gene>
    <name evidence="4" type="ORF">PBT88_14885</name>
</gene>
<dbReference type="Gene3D" id="3.30.1310.10">
    <property type="entry name" value="Nucleoid-associated protein YbaB-like domain"/>
    <property type="match status" value="1"/>
</dbReference>
<accession>A0ABY7NIV6</accession>
<dbReference type="EMBL" id="CP115174">
    <property type="protein sequence ID" value="WBO21460.1"/>
    <property type="molecule type" value="Genomic_DNA"/>
</dbReference>
<proteinExistence type="inferred from homology"/>
<dbReference type="InterPro" id="IPR004401">
    <property type="entry name" value="YbaB/EbfC"/>
</dbReference>
<feature type="coiled-coil region" evidence="3">
    <location>
        <begin position="3"/>
        <end position="30"/>
    </location>
</feature>
<sequence>MNIEELMKAAQNVQDQLSKAQDTLDQVQVEGAAGGGLVKVQATAKGRVTGIDIDESLLNPSEKQMLEDLIAAAFNDARTKADVVSQQEMGKMTAGMPLPPGFKLPF</sequence>
<keyword evidence="3" id="KW-0175">Coiled coil</keyword>
<keyword evidence="1 2" id="KW-0238">DNA-binding</keyword>
<dbReference type="PANTHER" id="PTHR33449">
    <property type="entry name" value="NUCLEOID-ASSOCIATED PROTEIN YBAB"/>
    <property type="match status" value="1"/>
</dbReference>
<dbReference type="Pfam" id="PF02575">
    <property type="entry name" value="YbaB_DNA_bd"/>
    <property type="match status" value="1"/>
</dbReference>
<keyword evidence="5" id="KW-1185">Reference proteome</keyword>
<dbReference type="HAMAP" id="MF_00274">
    <property type="entry name" value="DNA_YbaB_EbfC"/>
    <property type="match status" value="1"/>
</dbReference>
<evidence type="ECO:0000256" key="3">
    <source>
        <dbReference type="SAM" id="Coils"/>
    </source>
</evidence>
<dbReference type="RefSeq" id="WP_270076109.1">
    <property type="nucleotide sequence ID" value="NZ_CP115174.1"/>
</dbReference>
<evidence type="ECO:0000256" key="2">
    <source>
        <dbReference type="HAMAP-Rule" id="MF_00274"/>
    </source>
</evidence>
<keyword evidence="2" id="KW-0963">Cytoplasm</keyword>
<reference evidence="4 5" key="1">
    <citation type="submission" date="2022-12" db="EMBL/GenBank/DDBJ databases">
        <title>Sphingomonas abieness sp. nov., an endophytic bacterium isolated from Abies koreana.</title>
        <authorList>
            <person name="Jiang L."/>
            <person name="Lee J."/>
        </authorList>
    </citation>
    <scope>NUCLEOTIDE SEQUENCE [LARGE SCALE GENOMIC DNA]</scope>
    <source>
        <strain evidence="5">PAMB 00755</strain>
    </source>
</reference>